<sequence>MAQLFSAMYRGRDDENRHMVSLGKDHPVTYVMDENHQIFKLGFNKKLSLVSEEVHAKYPWIRSGIFEAIRRDAASNARSSIESRRRKQNRFFA</sequence>
<dbReference type="AlphaFoldDB" id="A0AAW8JA33"/>
<proteinExistence type="predicted"/>
<accession>A0AAW8JA33</accession>
<dbReference type="RefSeq" id="WP_308982071.1">
    <property type="nucleotide sequence ID" value="NZ_JAVIDL010000045.1"/>
</dbReference>
<dbReference type="EMBL" id="JAVIDL010000045">
    <property type="protein sequence ID" value="MDQ8937051.1"/>
    <property type="molecule type" value="Genomic_DNA"/>
</dbReference>
<gene>
    <name evidence="1" type="ORF">RFH47_15115</name>
</gene>
<reference evidence="1" key="1">
    <citation type="submission" date="2023-08" db="EMBL/GenBank/DDBJ databases">
        <title>Emergence of clinically-relevant ST2 carbapenem-resistant Acinetobacter baumannii strains in hospital sewages in Zhejiang, East of China.</title>
        <authorList>
            <person name="Kaichao C."/>
            <person name="Zhang R."/>
        </authorList>
    </citation>
    <scope>NUCLEOTIDE SEQUENCE</scope>
    <source>
        <strain evidence="1">M-RB-37</strain>
    </source>
</reference>
<dbReference type="Proteomes" id="UP001243844">
    <property type="component" value="Unassembled WGS sequence"/>
</dbReference>
<comment type="caution">
    <text evidence="1">The sequence shown here is derived from an EMBL/GenBank/DDBJ whole genome shotgun (WGS) entry which is preliminary data.</text>
</comment>
<evidence type="ECO:0000313" key="1">
    <source>
        <dbReference type="EMBL" id="MDQ8937051.1"/>
    </source>
</evidence>
<evidence type="ECO:0000313" key="2">
    <source>
        <dbReference type="Proteomes" id="UP001243844"/>
    </source>
</evidence>
<protein>
    <recommendedName>
        <fullName evidence="3">GIY-YIG nuclease family protein</fullName>
    </recommendedName>
</protein>
<evidence type="ECO:0008006" key="3">
    <source>
        <dbReference type="Google" id="ProtNLM"/>
    </source>
</evidence>
<name>A0AAW8JA33_9GAMM</name>
<organism evidence="1 2">
    <name type="scientific">Acinetobacter rudis</name>
    <dbReference type="NCBI Taxonomy" id="632955"/>
    <lineage>
        <taxon>Bacteria</taxon>
        <taxon>Pseudomonadati</taxon>
        <taxon>Pseudomonadota</taxon>
        <taxon>Gammaproteobacteria</taxon>
        <taxon>Moraxellales</taxon>
        <taxon>Moraxellaceae</taxon>
        <taxon>Acinetobacter</taxon>
    </lineage>
</organism>